<dbReference type="AlphaFoldDB" id="A0A165RZT7"/>
<dbReference type="Gene3D" id="3.40.190.10">
    <property type="entry name" value="Periplasmic binding protein-like II"/>
    <property type="match status" value="2"/>
</dbReference>
<dbReference type="PATRIC" id="fig|1121326.3.peg.3210"/>
<dbReference type="PANTHER" id="PTHR30006">
    <property type="entry name" value="THIAMINE-BINDING PERIPLASMIC PROTEIN-RELATED"/>
    <property type="match status" value="1"/>
</dbReference>
<accession>A0A165RZT7</accession>
<sequence length="272" mass="30789">MYETLENLLMTEENDLKNLNFLGLTSCPMRQLFRESIENTLQKCKEETNINLKCYIPSGCHGNDDVEQLLNSKTIDEFPDIFSALGFKDMFNNNFVKNLVNKGFFKSTQDKNINKEFLEAGCLDPEGIYTMYSVSPVLMVIDNKKLGDLPLPKAWTDLLNPIYKNNIIVGGSEDEIYGDQIHYFYKEFGDEGIETLGKNIKDAWHPVKMSKTAGTSNSEGAAIYVMPLFFAKSCPKQENVSIVWPEDGALICPVCIISKESKLKETDVLINF</sequence>
<proteinExistence type="predicted"/>
<evidence type="ECO:0000313" key="3">
    <source>
        <dbReference type="Proteomes" id="UP000076603"/>
    </source>
</evidence>
<keyword evidence="1" id="KW-0732">Signal</keyword>
<dbReference type="STRING" id="1121326.CLMAG_31800"/>
<evidence type="ECO:0000313" key="2">
    <source>
        <dbReference type="EMBL" id="KZL91421.1"/>
    </source>
</evidence>
<dbReference type="PANTHER" id="PTHR30006:SF2">
    <property type="entry name" value="ABC TRANSPORTER SUBSTRATE-BINDING PROTEIN"/>
    <property type="match status" value="1"/>
</dbReference>
<dbReference type="EMBL" id="LWAE01000003">
    <property type="protein sequence ID" value="KZL91421.1"/>
    <property type="molecule type" value="Genomic_DNA"/>
</dbReference>
<comment type="caution">
    <text evidence="2">The sequence shown here is derived from an EMBL/GenBank/DDBJ whole genome shotgun (WGS) entry which is preliminary data.</text>
</comment>
<name>A0A165RZT7_9CLOT</name>
<gene>
    <name evidence="2" type="ORF">CLMAG_31800</name>
</gene>
<reference evidence="2 3" key="1">
    <citation type="submission" date="2016-04" db="EMBL/GenBank/DDBJ databases">
        <title>Genome sequence of Clostridium magnum DSM 2767.</title>
        <authorList>
            <person name="Poehlein A."/>
            <person name="Uhlig R."/>
            <person name="Fischer R."/>
            <person name="Bahl H."/>
            <person name="Daniel R."/>
        </authorList>
    </citation>
    <scope>NUCLEOTIDE SEQUENCE [LARGE SCALE GENOMIC DNA]</scope>
    <source>
        <strain evidence="2 3">DSM 2767</strain>
    </source>
</reference>
<dbReference type="Pfam" id="PF13343">
    <property type="entry name" value="SBP_bac_6"/>
    <property type="match status" value="1"/>
</dbReference>
<evidence type="ECO:0000256" key="1">
    <source>
        <dbReference type="ARBA" id="ARBA00022729"/>
    </source>
</evidence>
<dbReference type="SUPFAM" id="SSF53850">
    <property type="entry name" value="Periplasmic binding protein-like II"/>
    <property type="match status" value="1"/>
</dbReference>
<dbReference type="Proteomes" id="UP000076603">
    <property type="component" value="Unassembled WGS sequence"/>
</dbReference>
<keyword evidence="3" id="KW-1185">Reference proteome</keyword>
<organism evidence="2 3">
    <name type="scientific">Clostridium magnum DSM 2767</name>
    <dbReference type="NCBI Taxonomy" id="1121326"/>
    <lineage>
        <taxon>Bacteria</taxon>
        <taxon>Bacillati</taxon>
        <taxon>Bacillota</taxon>
        <taxon>Clostridia</taxon>
        <taxon>Eubacteriales</taxon>
        <taxon>Clostridiaceae</taxon>
        <taxon>Clostridium</taxon>
    </lineage>
</organism>
<protein>
    <submittedName>
        <fullName evidence="2">Uncharacterized protein</fullName>
    </submittedName>
</protein>